<dbReference type="PROSITE" id="PS51170">
    <property type="entry name" value="CW"/>
    <property type="match status" value="6"/>
</dbReference>
<evidence type="ECO:0000259" key="3">
    <source>
        <dbReference type="Pfam" id="PF12733"/>
    </source>
</evidence>
<keyword evidence="5" id="KW-1185">Reference proteome</keyword>
<dbReference type="InterPro" id="IPR013783">
    <property type="entry name" value="Ig-like_fold"/>
</dbReference>
<dbReference type="Gene3D" id="2.60.40.10">
    <property type="entry name" value="Immunoglobulins"/>
    <property type="match status" value="1"/>
</dbReference>
<dbReference type="OrthoDB" id="1874645at2"/>
<comment type="caution">
    <text evidence="4">The sequence shown here is derived from an EMBL/GenBank/DDBJ whole genome shotgun (WGS) entry which is preliminary data.</text>
</comment>
<feature type="repeat" description="Cell wall-binding" evidence="2">
    <location>
        <begin position="669"/>
        <end position="688"/>
    </location>
</feature>
<dbReference type="EC" id="3.5.1.28" evidence="4"/>
<dbReference type="InterPro" id="IPR018337">
    <property type="entry name" value="Cell_wall/Cho-bd_repeat"/>
</dbReference>
<accession>A0A1V4IGG7</accession>
<dbReference type="Proteomes" id="UP000191056">
    <property type="component" value="Unassembled WGS sequence"/>
</dbReference>
<keyword evidence="1" id="KW-0677">Repeat</keyword>
<dbReference type="STRING" id="225345.CLCHR_37940"/>
<keyword evidence="4" id="KW-0378">Hydrolase</keyword>
<reference evidence="4 5" key="1">
    <citation type="submission" date="2017-03" db="EMBL/GenBank/DDBJ databases">
        <title>Genome sequence of Clostridium chromiireducens DSM 23318.</title>
        <authorList>
            <person name="Poehlein A."/>
            <person name="Daniel R."/>
        </authorList>
    </citation>
    <scope>NUCLEOTIDE SEQUENCE [LARGE SCALE GENOMIC DNA]</scope>
    <source>
        <strain evidence="4 5">DSM 23318</strain>
    </source>
</reference>
<dbReference type="Pfam" id="PF12733">
    <property type="entry name" value="Cadherin-like"/>
    <property type="match status" value="3"/>
</dbReference>
<dbReference type="InterPro" id="IPR025883">
    <property type="entry name" value="Cadherin-like_domain"/>
</dbReference>
<feature type="repeat" description="Cell wall-binding" evidence="2">
    <location>
        <begin position="568"/>
        <end position="587"/>
    </location>
</feature>
<dbReference type="RefSeq" id="WP_079441449.1">
    <property type="nucleotide sequence ID" value="NZ_MZGT01000063.1"/>
</dbReference>
<dbReference type="Pfam" id="PF19127">
    <property type="entry name" value="Choline_bind_3"/>
    <property type="match status" value="2"/>
</dbReference>
<gene>
    <name evidence="4" type="primary">lytA_19</name>
    <name evidence="4" type="ORF">CLCHR_37940</name>
</gene>
<feature type="repeat" description="Cell wall-binding" evidence="2">
    <location>
        <begin position="709"/>
        <end position="728"/>
    </location>
</feature>
<protein>
    <submittedName>
        <fullName evidence="4">Autolysin</fullName>
        <ecNumber evidence="4">3.5.1.28</ecNumber>
    </submittedName>
</protein>
<evidence type="ECO:0000256" key="2">
    <source>
        <dbReference type="PROSITE-ProRule" id="PRU00591"/>
    </source>
</evidence>
<evidence type="ECO:0000313" key="5">
    <source>
        <dbReference type="Proteomes" id="UP000191056"/>
    </source>
</evidence>
<feature type="domain" description="Cadherin-like beta-sandwich-like" evidence="3">
    <location>
        <begin position="355"/>
        <end position="443"/>
    </location>
</feature>
<feature type="repeat" description="Cell wall-binding" evidence="2">
    <location>
        <begin position="588"/>
        <end position="607"/>
    </location>
</feature>
<dbReference type="GO" id="GO:0008745">
    <property type="term" value="F:N-acetylmuramoyl-L-alanine amidase activity"/>
    <property type="evidence" value="ECO:0007669"/>
    <property type="project" value="UniProtKB-EC"/>
</dbReference>
<feature type="domain" description="Cadherin-like beta-sandwich-like" evidence="3">
    <location>
        <begin position="451"/>
        <end position="541"/>
    </location>
</feature>
<sequence>MRVKNINWKKIISYLLIFSVLFTTAQFGSIKKASAEATNQVPGLTLYVGDKSDNTTRIIDRNSSGNYTCEYLPIGKSFYLAAATGYSITDVKTSNTGNMTLQKIGNQSGGYDWTISSIKDYSPFTLTVTIKETSTGTTTTTSYPIKMSFESDSSLEFNEMRVNFDNGDSQTLNFSSTNIDGNYELPDVDSSIKTATIELFDSTSTPMSFNVNGSSSHVVNLTGGENDIIVTVTHLSISKKYKLIITKKGEAKLKTLVPSTGALSPAFNSSTYDYTITVPTTQTTIAFTPTAADNASTIKVGGATVKSGYKSQNIQLNEGDNEIDVVLTTKDGDTSTYTVTVTRTELFRSAQLTGLTLTSGALSPTFNKGVFEYTATVENNVTSVGVKPIAEDVNATITVNSKKVPSGATSPNISLDEGANVINVKVTDTKGNSNTYVLIVTRKYSKANVNLASLSVTDATMSPKFDPETYVYSAKVARNIEKVRVLYTSQNDKSKIKINGKEYTNGQSDLIKLDIGANLVVVEVTAEDGKTTTTYKLSVIRGDIEGINQWVLVSGNWTFYNAAGVQVKNQWVKYDNQWYFMDVNGFMQTGWINESSNWYYLNKDGIMQTGWFYDKGYWYYLQGDGSMRTNMWASYDGKWYFFNNFGQLQTGWTLYLGKWYFMDDHGVMQKGWVTYDKNKYYINDDGTMRNGWLYSGTVWYYLDETGKMVRGWQNINGKKYYFDAGGVMKTGMMFLDGQWINLNNA</sequence>
<feature type="domain" description="Cadherin-like beta-sandwich-like" evidence="3">
    <location>
        <begin position="264"/>
        <end position="343"/>
    </location>
</feature>
<evidence type="ECO:0000313" key="4">
    <source>
        <dbReference type="EMBL" id="OPJ58627.1"/>
    </source>
</evidence>
<proteinExistence type="predicted"/>
<dbReference type="Pfam" id="PF01473">
    <property type="entry name" value="Choline_bind_1"/>
    <property type="match status" value="3"/>
</dbReference>
<evidence type="ECO:0000256" key="1">
    <source>
        <dbReference type="ARBA" id="ARBA00022737"/>
    </source>
</evidence>
<dbReference type="Gene3D" id="2.10.270.10">
    <property type="entry name" value="Cholin Binding"/>
    <property type="match status" value="3"/>
</dbReference>
<feature type="repeat" description="Cell wall-binding" evidence="2">
    <location>
        <begin position="608"/>
        <end position="627"/>
    </location>
</feature>
<feature type="repeat" description="Cell wall-binding" evidence="2">
    <location>
        <begin position="689"/>
        <end position="708"/>
    </location>
</feature>
<organism evidence="4 5">
    <name type="scientific">Clostridium chromiireducens</name>
    <dbReference type="NCBI Taxonomy" id="225345"/>
    <lineage>
        <taxon>Bacteria</taxon>
        <taxon>Bacillati</taxon>
        <taxon>Bacillota</taxon>
        <taxon>Clostridia</taxon>
        <taxon>Eubacteriales</taxon>
        <taxon>Clostridiaceae</taxon>
        <taxon>Clostridium</taxon>
    </lineage>
</organism>
<dbReference type="SUPFAM" id="SSF69360">
    <property type="entry name" value="Cell wall binding repeat"/>
    <property type="match status" value="1"/>
</dbReference>
<dbReference type="EMBL" id="MZGT01000063">
    <property type="protein sequence ID" value="OPJ58627.1"/>
    <property type="molecule type" value="Genomic_DNA"/>
</dbReference>
<dbReference type="AlphaFoldDB" id="A0A1V4IGG7"/>
<name>A0A1V4IGG7_9CLOT</name>